<dbReference type="Proteomes" id="UP001162131">
    <property type="component" value="Unassembled WGS sequence"/>
</dbReference>
<dbReference type="AlphaFoldDB" id="A0AAU9K6I8"/>
<evidence type="ECO:0000313" key="2">
    <source>
        <dbReference type="Proteomes" id="UP001162131"/>
    </source>
</evidence>
<reference evidence="1" key="1">
    <citation type="submission" date="2021-09" db="EMBL/GenBank/DDBJ databases">
        <authorList>
            <consortium name="AG Swart"/>
            <person name="Singh M."/>
            <person name="Singh A."/>
            <person name="Seah K."/>
            <person name="Emmerich C."/>
        </authorList>
    </citation>
    <scope>NUCLEOTIDE SEQUENCE</scope>
    <source>
        <strain evidence="1">ATCC30299</strain>
    </source>
</reference>
<comment type="caution">
    <text evidence="1">The sequence shown here is derived from an EMBL/GenBank/DDBJ whole genome shotgun (WGS) entry which is preliminary data.</text>
</comment>
<keyword evidence="2" id="KW-1185">Reference proteome</keyword>
<protein>
    <submittedName>
        <fullName evidence="1">Uncharacterized protein</fullName>
    </submittedName>
</protein>
<evidence type="ECO:0000313" key="1">
    <source>
        <dbReference type="EMBL" id="CAG9333313.1"/>
    </source>
</evidence>
<gene>
    <name evidence="1" type="ORF">BSTOLATCC_MIC58127</name>
</gene>
<accession>A0AAU9K6I8</accession>
<dbReference type="EMBL" id="CAJZBQ010000056">
    <property type="protein sequence ID" value="CAG9333313.1"/>
    <property type="molecule type" value="Genomic_DNA"/>
</dbReference>
<proteinExistence type="predicted"/>
<organism evidence="1 2">
    <name type="scientific">Blepharisma stoltei</name>
    <dbReference type="NCBI Taxonomy" id="1481888"/>
    <lineage>
        <taxon>Eukaryota</taxon>
        <taxon>Sar</taxon>
        <taxon>Alveolata</taxon>
        <taxon>Ciliophora</taxon>
        <taxon>Postciliodesmatophora</taxon>
        <taxon>Heterotrichea</taxon>
        <taxon>Heterotrichida</taxon>
        <taxon>Blepharismidae</taxon>
        <taxon>Blepharisma</taxon>
    </lineage>
</organism>
<sequence>MELPMIIDTDPRCRPLSHQKPSSQHLQAWQYPNQNPILCHYSPSPPQSDYKPPCPITNSFPDTKPDARPLRKEELTAKEESLLSIENPDALFRAFMKLRQWDYQYAITKARFGYQATIGVCDEIIFQTHSYNENKARLKGIISVIYKYDSYLLLKWLSKHEEFLAAKINKF</sequence>
<name>A0AAU9K6I8_9CILI</name>